<dbReference type="EMBL" id="JAVXUP010000085">
    <property type="protein sequence ID" value="KAK3038972.1"/>
    <property type="molecule type" value="Genomic_DNA"/>
</dbReference>
<evidence type="ECO:0000256" key="3">
    <source>
        <dbReference type="SAM" id="Phobius"/>
    </source>
</evidence>
<feature type="transmembrane region" description="Helical" evidence="3">
    <location>
        <begin position="93"/>
        <end position="114"/>
    </location>
</feature>
<gene>
    <name evidence="5" type="ORF">RJ639_027457</name>
</gene>
<dbReference type="PANTHER" id="PTHR30540">
    <property type="entry name" value="OSMOTIC STRESS POTASSIUM TRANSPORTER"/>
    <property type="match status" value="1"/>
</dbReference>
<dbReference type="Proteomes" id="UP001188597">
    <property type="component" value="Unassembled WGS sequence"/>
</dbReference>
<sequence length="414" mass="46298">MENDLTEEQQEHEQEGDVDQQRLPLKNFVKVDFFGLESGAVGKNNHHNQWLGWETTLKLAFQSIGVVYGDLGTSPLYTLPGIFPKGVAHKDDLSGVLSLIIYSIFMITLIKYVFIVLSANDNGEGGTFALYSLICRYAKVSLIPNQEAEDREVSNYQLKLPNGQRLKRTTKLKSMLENSKVAKYLLLLITMLGTSMSCQQLGGIKEATSALTGNMIMWLSVVILILLFQLQRFGTSKVGYIFAPVLTMWFLFIGIIGIYNLVKYYATVQEAFNPVYIVKYFRRNTKDAWISLGGVILGLTGSEALFADLGHFCVWLIQISTCTLVFPSIVLAYMGQVSYLWEHLQDGPTAFYSSIPKLVYWPMFVIAVMAAIIASQSLISASFYIIQQSVALGCFPRVKIVHTSSKYGGQIYVP</sequence>
<feature type="transmembrane region" description="Helical" evidence="3">
    <location>
        <begin position="314"/>
        <end position="339"/>
    </location>
</feature>
<dbReference type="PANTHER" id="PTHR30540:SF117">
    <property type="entry name" value="POTASSIUM TRANSPORTER"/>
    <property type="match status" value="1"/>
</dbReference>
<keyword evidence="3" id="KW-0472">Membrane</keyword>
<feature type="transmembrane region" description="Helical" evidence="3">
    <location>
        <begin position="288"/>
        <end position="307"/>
    </location>
</feature>
<dbReference type="InterPro" id="IPR053951">
    <property type="entry name" value="K_trans_N"/>
</dbReference>
<dbReference type="GO" id="GO:0005886">
    <property type="term" value="C:plasma membrane"/>
    <property type="evidence" value="ECO:0007669"/>
    <property type="project" value="UniProtKB-SubCell"/>
</dbReference>
<protein>
    <recommendedName>
        <fullName evidence="4">K+ potassium transporter integral membrane domain-containing protein</fullName>
    </recommendedName>
</protein>
<comment type="caution">
    <text evidence="5">The sequence shown here is derived from an EMBL/GenBank/DDBJ whole genome shotgun (WGS) entry which is preliminary data.</text>
</comment>
<evidence type="ECO:0000256" key="2">
    <source>
        <dbReference type="ARBA" id="ARBA00008440"/>
    </source>
</evidence>
<feature type="transmembrane region" description="Helical" evidence="3">
    <location>
        <begin position="181"/>
        <end position="202"/>
    </location>
</feature>
<comment type="subcellular location">
    <subcellularLocation>
        <location evidence="1">Cell membrane</location>
        <topology evidence="1">Multi-pass membrane protein</topology>
    </subcellularLocation>
</comment>
<keyword evidence="6" id="KW-1185">Reference proteome</keyword>
<comment type="similarity">
    <text evidence="2">Belongs to the HAK/KUP transporter (TC 2.A.72.3) family.</text>
</comment>
<feature type="transmembrane region" description="Helical" evidence="3">
    <location>
        <begin position="208"/>
        <end position="228"/>
    </location>
</feature>
<dbReference type="InterPro" id="IPR003855">
    <property type="entry name" value="K+_transporter"/>
</dbReference>
<feature type="transmembrane region" description="Helical" evidence="3">
    <location>
        <begin position="359"/>
        <end position="386"/>
    </location>
</feature>
<organism evidence="5 6">
    <name type="scientific">Escallonia herrerae</name>
    <dbReference type="NCBI Taxonomy" id="1293975"/>
    <lineage>
        <taxon>Eukaryota</taxon>
        <taxon>Viridiplantae</taxon>
        <taxon>Streptophyta</taxon>
        <taxon>Embryophyta</taxon>
        <taxon>Tracheophyta</taxon>
        <taxon>Spermatophyta</taxon>
        <taxon>Magnoliopsida</taxon>
        <taxon>eudicotyledons</taxon>
        <taxon>Gunneridae</taxon>
        <taxon>Pentapetalae</taxon>
        <taxon>asterids</taxon>
        <taxon>campanulids</taxon>
        <taxon>Escalloniales</taxon>
        <taxon>Escalloniaceae</taxon>
        <taxon>Escallonia</taxon>
    </lineage>
</organism>
<evidence type="ECO:0000259" key="4">
    <source>
        <dbReference type="Pfam" id="PF02705"/>
    </source>
</evidence>
<keyword evidence="3" id="KW-1133">Transmembrane helix</keyword>
<name>A0AA89BJJ7_9ASTE</name>
<feature type="transmembrane region" description="Helical" evidence="3">
    <location>
        <begin position="240"/>
        <end position="262"/>
    </location>
</feature>
<evidence type="ECO:0000313" key="6">
    <source>
        <dbReference type="Proteomes" id="UP001188597"/>
    </source>
</evidence>
<keyword evidence="3" id="KW-0812">Transmembrane</keyword>
<feature type="domain" description="K+ potassium transporter integral membrane" evidence="4">
    <location>
        <begin position="59"/>
        <end position="414"/>
    </location>
</feature>
<dbReference type="GO" id="GO:0015079">
    <property type="term" value="F:potassium ion transmembrane transporter activity"/>
    <property type="evidence" value="ECO:0007669"/>
    <property type="project" value="InterPro"/>
</dbReference>
<dbReference type="Pfam" id="PF02705">
    <property type="entry name" value="K_trans"/>
    <property type="match status" value="1"/>
</dbReference>
<evidence type="ECO:0000256" key="1">
    <source>
        <dbReference type="ARBA" id="ARBA00004651"/>
    </source>
</evidence>
<dbReference type="AlphaFoldDB" id="A0AA89BJJ7"/>
<proteinExistence type="inferred from homology"/>
<reference evidence="5" key="1">
    <citation type="submission" date="2022-12" db="EMBL/GenBank/DDBJ databases">
        <title>Draft genome assemblies for two species of Escallonia (Escalloniales).</title>
        <authorList>
            <person name="Chanderbali A."/>
            <person name="Dervinis C."/>
            <person name="Anghel I."/>
            <person name="Soltis D."/>
            <person name="Soltis P."/>
            <person name="Zapata F."/>
        </authorList>
    </citation>
    <scope>NUCLEOTIDE SEQUENCE</scope>
    <source>
        <strain evidence="5">UCBG64.0493</strain>
        <tissue evidence="5">Leaf</tissue>
    </source>
</reference>
<accession>A0AA89BJJ7</accession>
<evidence type="ECO:0000313" key="5">
    <source>
        <dbReference type="EMBL" id="KAK3038972.1"/>
    </source>
</evidence>